<dbReference type="InterPro" id="IPR038666">
    <property type="entry name" value="SSP1_head-tail_sf"/>
</dbReference>
<dbReference type="AlphaFoldDB" id="A0A9X3U0U3"/>
<evidence type="ECO:0000313" key="2">
    <source>
        <dbReference type="Proteomes" id="UP001141619"/>
    </source>
</evidence>
<evidence type="ECO:0000313" key="1">
    <source>
        <dbReference type="EMBL" id="MDA5194947.1"/>
    </source>
</evidence>
<sequence>MDAGVLKHRVSLQQAELMPLPGGSFAETHKTFAAAWAGVRLTSGAEDSLTGRRIERARYRVTLRERAGLRAADRILWREHVLRVLACDESPEDGRYLTFMTEEERGR</sequence>
<name>A0A9X3U0U3_9PROT</name>
<gene>
    <name evidence="1" type="ORF">NYP16_13390</name>
</gene>
<dbReference type="Gene3D" id="2.40.10.270">
    <property type="entry name" value="Bacteriophage SPP1 head-tail adaptor protein"/>
    <property type="match status" value="1"/>
</dbReference>
<protein>
    <submittedName>
        <fullName evidence="1">Head-tail adaptor protein</fullName>
    </submittedName>
</protein>
<accession>A0A9X3U0U3</accession>
<dbReference type="Proteomes" id="UP001141619">
    <property type="component" value="Unassembled WGS sequence"/>
</dbReference>
<keyword evidence="2" id="KW-1185">Reference proteome</keyword>
<dbReference type="InterPro" id="IPR008767">
    <property type="entry name" value="Phage_SPP1_head-tail_adaptor"/>
</dbReference>
<reference evidence="1" key="2">
    <citation type="journal article" date="2023" name="Syst. Appl. Microbiol.">
        <title>Govania unica gen. nov., sp. nov., a rare biosphere bacterium that represents a novel family in the class Alphaproteobacteria.</title>
        <authorList>
            <person name="Vandamme P."/>
            <person name="Peeters C."/>
            <person name="Hettiarachchi A."/>
            <person name="Cnockaert M."/>
            <person name="Carlier A."/>
        </authorList>
    </citation>
    <scope>NUCLEOTIDE SEQUENCE</scope>
    <source>
        <strain evidence="1">LMG 31809</strain>
    </source>
</reference>
<reference evidence="1" key="1">
    <citation type="submission" date="2022-08" db="EMBL/GenBank/DDBJ databases">
        <authorList>
            <person name="Vandamme P."/>
            <person name="Hettiarachchi A."/>
            <person name="Peeters C."/>
            <person name="Cnockaert M."/>
            <person name="Carlier A."/>
        </authorList>
    </citation>
    <scope>NUCLEOTIDE SEQUENCE</scope>
    <source>
        <strain evidence="1">LMG 31809</strain>
    </source>
</reference>
<dbReference type="Pfam" id="PF05521">
    <property type="entry name" value="Phage_HCP"/>
    <property type="match status" value="1"/>
</dbReference>
<dbReference type="EMBL" id="JANWOI010000004">
    <property type="protein sequence ID" value="MDA5194947.1"/>
    <property type="molecule type" value="Genomic_DNA"/>
</dbReference>
<dbReference type="RefSeq" id="WP_274944653.1">
    <property type="nucleotide sequence ID" value="NZ_JANWOI010000004.1"/>
</dbReference>
<comment type="caution">
    <text evidence="1">The sequence shown here is derived from an EMBL/GenBank/DDBJ whole genome shotgun (WGS) entry which is preliminary data.</text>
</comment>
<organism evidence="1 2">
    <name type="scientific">Govanella unica</name>
    <dbReference type="NCBI Taxonomy" id="2975056"/>
    <lineage>
        <taxon>Bacteria</taxon>
        <taxon>Pseudomonadati</taxon>
        <taxon>Pseudomonadota</taxon>
        <taxon>Alphaproteobacteria</taxon>
        <taxon>Emcibacterales</taxon>
        <taxon>Govanellaceae</taxon>
        <taxon>Govanella</taxon>
    </lineage>
</organism>
<proteinExistence type="predicted"/>